<protein>
    <submittedName>
        <fullName evidence="2">Uncharacterized protein</fullName>
    </submittedName>
</protein>
<name>A0A1I0N5R0_9EURY</name>
<dbReference type="OrthoDB" id="226715at2157"/>
<dbReference type="Proteomes" id="UP000198518">
    <property type="component" value="Unassembled WGS sequence"/>
</dbReference>
<dbReference type="STRING" id="355548.SAMN04487945_0615"/>
<dbReference type="EMBL" id="FOJA01000001">
    <property type="protein sequence ID" value="SEV96229.1"/>
    <property type="molecule type" value="Genomic_DNA"/>
</dbReference>
<dbReference type="AlphaFoldDB" id="A0A1I0N5R0"/>
<dbReference type="RefSeq" id="WP_218138584.1">
    <property type="nucleotide sequence ID" value="NZ_FOJA01000001.1"/>
</dbReference>
<keyword evidence="3" id="KW-1185">Reference proteome</keyword>
<organism evidence="2 3">
    <name type="scientific">Halobacterium jilantaiense</name>
    <dbReference type="NCBI Taxonomy" id="355548"/>
    <lineage>
        <taxon>Archaea</taxon>
        <taxon>Methanobacteriati</taxon>
        <taxon>Methanobacteriota</taxon>
        <taxon>Stenosarchaea group</taxon>
        <taxon>Halobacteria</taxon>
        <taxon>Halobacteriales</taxon>
        <taxon>Halobacteriaceae</taxon>
        <taxon>Halobacterium</taxon>
    </lineage>
</organism>
<accession>A0A1I0N5R0</accession>
<sequence length="148" mass="15368">MADVSRGVSTALGYVLNLGVATLLVTILLLSAGTLVEDQRDRAADTELDVVGERLAADLAAADRLARTNDPTAVRVEVDVPARVAGSYYTASVNENGNGNIVLRADQPDVEVVVPFETTTPVQASTVDGGDLAVVYDPGNDTLVVTDA</sequence>
<keyword evidence="1" id="KW-0472">Membrane</keyword>
<keyword evidence="1" id="KW-0812">Transmembrane</keyword>
<dbReference type="InterPro" id="IPR055690">
    <property type="entry name" value="DUF7266"/>
</dbReference>
<evidence type="ECO:0000313" key="3">
    <source>
        <dbReference type="Proteomes" id="UP000198518"/>
    </source>
</evidence>
<gene>
    <name evidence="2" type="ORF">SAMN04487945_0615</name>
</gene>
<evidence type="ECO:0000256" key="1">
    <source>
        <dbReference type="SAM" id="Phobius"/>
    </source>
</evidence>
<evidence type="ECO:0000313" key="2">
    <source>
        <dbReference type="EMBL" id="SEV96229.1"/>
    </source>
</evidence>
<proteinExistence type="predicted"/>
<dbReference type="Pfam" id="PF23928">
    <property type="entry name" value="DUF7266"/>
    <property type="match status" value="1"/>
</dbReference>
<keyword evidence="1" id="KW-1133">Transmembrane helix</keyword>
<reference evidence="2 3" key="1">
    <citation type="submission" date="2016-10" db="EMBL/GenBank/DDBJ databases">
        <authorList>
            <person name="de Groot N.N."/>
        </authorList>
    </citation>
    <scope>NUCLEOTIDE SEQUENCE [LARGE SCALE GENOMIC DNA]</scope>
    <source>
        <strain evidence="2 3">CGMCC 1.5337</strain>
    </source>
</reference>
<feature type="transmembrane region" description="Helical" evidence="1">
    <location>
        <begin position="12"/>
        <end position="32"/>
    </location>
</feature>